<protein>
    <recommendedName>
        <fullName evidence="1">non-specific serine/threonine protein kinase</fullName>
        <ecNumber evidence="1">2.7.11.1</ecNumber>
    </recommendedName>
</protein>
<evidence type="ECO:0000256" key="1">
    <source>
        <dbReference type="ARBA" id="ARBA00012513"/>
    </source>
</evidence>
<keyword evidence="4 9" id="KW-0547">Nucleotide-binding</keyword>
<keyword evidence="14" id="KW-1185">Reference proteome</keyword>
<evidence type="ECO:0000259" key="12">
    <source>
        <dbReference type="PROSITE" id="PS51178"/>
    </source>
</evidence>
<keyword evidence="2" id="KW-0723">Serine/threonine-protein kinase</keyword>
<dbReference type="InterPro" id="IPR017441">
    <property type="entry name" value="Protein_kinase_ATP_BS"/>
</dbReference>
<dbReference type="PROSITE" id="PS50011">
    <property type="entry name" value="PROTEIN_KINASE_DOM"/>
    <property type="match status" value="1"/>
</dbReference>
<evidence type="ECO:0000313" key="13">
    <source>
        <dbReference type="EMBL" id="RCX16785.1"/>
    </source>
</evidence>
<evidence type="ECO:0000256" key="9">
    <source>
        <dbReference type="PROSITE-ProRule" id="PRU10141"/>
    </source>
</evidence>
<accession>A0A369B635</accession>
<dbReference type="OrthoDB" id="9788659at2"/>
<dbReference type="CDD" id="cd14014">
    <property type="entry name" value="STKc_PknB_like"/>
    <property type="match status" value="1"/>
</dbReference>
<keyword evidence="10" id="KW-1133">Transmembrane helix</keyword>
<feature type="transmembrane region" description="Helical" evidence="10">
    <location>
        <begin position="322"/>
        <end position="346"/>
    </location>
</feature>
<reference evidence="13 14" key="1">
    <citation type="submission" date="2018-07" db="EMBL/GenBank/DDBJ databases">
        <title>Genomic Encyclopedia of Type Strains, Phase IV (KMG-IV): sequencing the most valuable type-strain genomes for metagenomic binning, comparative biology and taxonomic classification.</title>
        <authorList>
            <person name="Goeker M."/>
        </authorList>
    </citation>
    <scope>NUCLEOTIDE SEQUENCE [LARGE SCALE GENOMIC DNA]</scope>
    <source>
        <strain evidence="13 14">DSM 27016</strain>
    </source>
</reference>
<dbReference type="PANTHER" id="PTHR43289">
    <property type="entry name" value="MITOGEN-ACTIVATED PROTEIN KINASE KINASE KINASE 20-RELATED"/>
    <property type="match status" value="1"/>
</dbReference>
<dbReference type="EMBL" id="QPJT01000009">
    <property type="protein sequence ID" value="RCX16785.1"/>
    <property type="molecule type" value="Genomic_DNA"/>
</dbReference>
<proteinExistence type="predicted"/>
<evidence type="ECO:0000256" key="2">
    <source>
        <dbReference type="ARBA" id="ARBA00022527"/>
    </source>
</evidence>
<dbReference type="RefSeq" id="WP_114297524.1">
    <property type="nucleotide sequence ID" value="NZ_QPJT01000009.1"/>
</dbReference>
<dbReference type="Gene3D" id="3.30.10.20">
    <property type="match status" value="3"/>
</dbReference>
<feature type="domain" description="PASTA" evidence="12">
    <location>
        <begin position="355"/>
        <end position="424"/>
    </location>
</feature>
<dbReference type="NCBIfam" id="NF033483">
    <property type="entry name" value="PknB_PASTA_kin"/>
    <property type="match status" value="1"/>
</dbReference>
<dbReference type="CDD" id="cd06577">
    <property type="entry name" value="PASTA_pknB"/>
    <property type="match status" value="3"/>
</dbReference>
<evidence type="ECO:0000256" key="10">
    <source>
        <dbReference type="SAM" id="Phobius"/>
    </source>
</evidence>
<evidence type="ECO:0000256" key="8">
    <source>
        <dbReference type="ARBA" id="ARBA00048679"/>
    </source>
</evidence>
<dbReference type="Gene3D" id="3.30.200.20">
    <property type="entry name" value="Phosphorylase Kinase, domain 1"/>
    <property type="match status" value="1"/>
</dbReference>
<evidence type="ECO:0000256" key="6">
    <source>
        <dbReference type="ARBA" id="ARBA00022840"/>
    </source>
</evidence>
<evidence type="ECO:0000259" key="11">
    <source>
        <dbReference type="PROSITE" id="PS50011"/>
    </source>
</evidence>
<dbReference type="InterPro" id="IPR000719">
    <property type="entry name" value="Prot_kinase_dom"/>
</dbReference>
<dbReference type="PROSITE" id="PS51178">
    <property type="entry name" value="PASTA"/>
    <property type="match status" value="2"/>
</dbReference>
<keyword evidence="5 13" id="KW-0418">Kinase</keyword>
<dbReference type="InterPro" id="IPR008271">
    <property type="entry name" value="Ser/Thr_kinase_AS"/>
</dbReference>
<dbReference type="FunFam" id="3.30.200.20:FF:000035">
    <property type="entry name" value="Serine/threonine protein kinase Stk1"/>
    <property type="match status" value="1"/>
</dbReference>
<dbReference type="AlphaFoldDB" id="A0A369B635"/>
<dbReference type="EC" id="2.7.11.1" evidence="1"/>
<comment type="catalytic activity">
    <reaction evidence="8">
        <text>L-seryl-[protein] + ATP = O-phospho-L-seryl-[protein] + ADP + H(+)</text>
        <dbReference type="Rhea" id="RHEA:17989"/>
        <dbReference type="Rhea" id="RHEA-COMP:9863"/>
        <dbReference type="Rhea" id="RHEA-COMP:11604"/>
        <dbReference type="ChEBI" id="CHEBI:15378"/>
        <dbReference type="ChEBI" id="CHEBI:29999"/>
        <dbReference type="ChEBI" id="CHEBI:30616"/>
        <dbReference type="ChEBI" id="CHEBI:83421"/>
        <dbReference type="ChEBI" id="CHEBI:456216"/>
        <dbReference type="EC" id="2.7.11.1"/>
    </reaction>
</comment>
<keyword evidence="10" id="KW-0812">Transmembrane</keyword>
<keyword evidence="6 9" id="KW-0067">ATP-binding</keyword>
<dbReference type="FunFam" id="1.10.510.10:FF:000021">
    <property type="entry name" value="Serine/threonine protein kinase"/>
    <property type="match status" value="1"/>
</dbReference>
<comment type="caution">
    <text evidence="13">The sequence shown here is derived from an EMBL/GenBank/DDBJ whole genome shotgun (WGS) entry which is preliminary data.</text>
</comment>
<dbReference type="InterPro" id="IPR011009">
    <property type="entry name" value="Kinase-like_dom_sf"/>
</dbReference>
<keyword evidence="3" id="KW-0808">Transferase</keyword>
<evidence type="ECO:0000313" key="14">
    <source>
        <dbReference type="Proteomes" id="UP000253034"/>
    </source>
</evidence>
<comment type="catalytic activity">
    <reaction evidence="7">
        <text>L-threonyl-[protein] + ATP = O-phospho-L-threonyl-[protein] + ADP + H(+)</text>
        <dbReference type="Rhea" id="RHEA:46608"/>
        <dbReference type="Rhea" id="RHEA-COMP:11060"/>
        <dbReference type="Rhea" id="RHEA-COMP:11605"/>
        <dbReference type="ChEBI" id="CHEBI:15378"/>
        <dbReference type="ChEBI" id="CHEBI:30013"/>
        <dbReference type="ChEBI" id="CHEBI:30616"/>
        <dbReference type="ChEBI" id="CHEBI:61977"/>
        <dbReference type="ChEBI" id="CHEBI:456216"/>
        <dbReference type="EC" id="2.7.11.1"/>
    </reaction>
</comment>
<dbReference type="SMART" id="SM00220">
    <property type="entry name" value="S_TKc"/>
    <property type="match status" value="1"/>
</dbReference>
<evidence type="ECO:0000256" key="3">
    <source>
        <dbReference type="ARBA" id="ARBA00022679"/>
    </source>
</evidence>
<feature type="binding site" evidence="9">
    <location>
        <position position="39"/>
    </location>
    <ligand>
        <name>ATP</name>
        <dbReference type="ChEBI" id="CHEBI:30616"/>
    </ligand>
</feature>
<dbReference type="Proteomes" id="UP000253034">
    <property type="component" value="Unassembled WGS sequence"/>
</dbReference>
<dbReference type="SUPFAM" id="SSF56112">
    <property type="entry name" value="Protein kinase-like (PK-like)"/>
    <property type="match status" value="1"/>
</dbReference>
<dbReference type="Pfam" id="PF03793">
    <property type="entry name" value="PASTA"/>
    <property type="match status" value="3"/>
</dbReference>
<dbReference type="GO" id="GO:0005524">
    <property type="term" value="F:ATP binding"/>
    <property type="evidence" value="ECO:0007669"/>
    <property type="project" value="UniProtKB-UniRule"/>
</dbReference>
<feature type="domain" description="PASTA" evidence="12">
    <location>
        <begin position="425"/>
        <end position="491"/>
    </location>
</feature>
<dbReference type="PANTHER" id="PTHR43289:SF34">
    <property type="entry name" value="SERINE_THREONINE-PROTEIN KINASE YBDM-RELATED"/>
    <property type="match status" value="1"/>
</dbReference>
<sequence>MQGQILGNRYELIEKIGGGGMALVYKARCQLLNRYVAVKILRPEFTNDEEFVKRFRIEAQSAASLSHPNIVSIYDVGHDDNVHYIIMEYVDGITLKDYISRKGPLDWKEAVNITIQICSAIENAHRNHIVHRDIKPHNILLTMDGIAKVTDFGIARAVSSSTITMVGSTIGSVHYFSPEQARGGFTDEKSDLYSLGIALYEMVTGKVPFDAETPVAIALKHIQDQPVPPFEINPGIPTGVNDIIIKAIKKDQNKRYPTATEFLQDLYRVLKEPYGEFLTEDESESSQTRRIKAVNPANHERKGDYLIKEAKNTQKGKKNDRLTYWAAAITAVVIIVIFSIVGYTVVLPAITGQSEKDNFIMENYVNREITEVKAILNKAGFEKIDIKEEYDSKVKEGIITKQSIPEGTPLKPEGYSPIEFTVSKGPELIKIPDYRGKDPREARTELRTFGLETADEWENSEGIAEGSVIRTEPKANEEVLPGTTVTLFISKGPQIKLTKVPSIIGLTQKEATQRLLEANLKVGKTFPEDISTAVDKVEDQKPAADTEIQEGTAVDIYFKVDTTEKPKEIKYTLNLTDSEQYGDTIKVLVEITPSDTNIPEIIYDEEKGKAEFPFNVPIRIPAGGYTKVRIYLDGEPYLTEFTLP</sequence>
<feature type="domain" description="Protein kinase" evidence="11">
    <location>
        <begin position="10"/>
        <end position="267"/>
    </location>
</feature>
<dbReference type="Pfam" id="PF00069">
    <property type="entry name" value="Pkinase"/>
    <property type="match status" value="1"/>
</dbReference>
<evidence type="ECO:0000256" key="5">
    <source>
        <dbReference type="ARBA" id="ARBA00022777"/>
    </source>
</evidence>
<name>A0A369B635_9FIRM</name>
<evidence type="ECO:0000256" key="4">
    <source>
        <dbReference type="ARBA" id="ARBA00022741"/>
    </source>
</evidence>
<dbReference type="PROSITE" id="PS00107">
    <property type="entry name" value="PROTEIN_KINASE_ATP"/>
    <property type="match status" value="1"/>
</dbReference>
<dbReference type="PROSITE" id="PS00108">
    <property type="entry name" value="PROTEIN_KINASE_ST"/>
    <property type="match status" value="1"/>
</dbReference>
<evidence type="ECO:0000256" key="7">
    <source>
        <dbReference type="ARBA" id="ARBA00047899"/>
    </source>
</evidence>
<dbReference type="GO" id="GO:0004674">
    <property type="term" value="F:protein serine/threonine kinase activity"/>
    <property type="evidence" value="ECO:0007669"/>
    <property type="project" value="UniProtKB-KW"/>
</dbReference>
<gene>
    <name evidence="13" type="ORF">DFR58_10910</name>
</gene>
<dbReference type="SMART" id="SM00740">
    <property type="entry name" value="PASTA"/>
    <property type="match status" value="3"/>
</dbReference>
<keyword evidence="10" id="KW-0472">Membrane</keyword>
<organism evidence="13 14">
    <name type="scientific">Anaerobacterium chartisolvens</name>
    <dbReference type="NCBI Taxonomy" id="1297424"/>
    <lineage>
        <taxon>Bacteria</taxon>
        <taxon>Bacillati</taxon>
        <taxon>Bacillota</taxon>
        <taxon>Clostridia</taxon>
        <taxon>Eubacteriales</taxon>
        <taxon>Oscillospiraceae</taxon>
        <taxon>Anaerobacterium</taxon>
    </lineage>
</organism>
<dbReference type="Gene3D" id="1.10.510.10">
    <property type="entry name" value="Transferase(Phosphotransferase) domain 1"/>
    <property type="match status" value="1"/>
</dbReference>
<dbReference type="InterPro" id="IPR005543">
    <property type="entry name" value="PASTA_dom"/>
</dbReference>